<feature type="region of interest" description="Disordered" evidence="1">
    <location>
        <begin position="337"/>
        <end position="356"/>
    </location>
</feature>
<gene>
    <name evidence="2" type="ORF">MATL_G00158120</name>
</gene>
<feature type="region of interest" description="Disordered" evidence="1">
    <location>
        <begin position="308"/>
        <end position="330"/>
    </location>
</feature>
<feature type="compositionally biased region" description="Polar residues" evidence="1">
    <location>
        <begin position="660"/>
        <end position="672"/>
    </location>
</feature>
<feature type="compositionally biased region" description="Low complexity" evidence="1">
    <location>
        <begin position="833"/>
        <end position="843"/>
    </location>
</feature>
<feature type="region of interest" description="Disordered" evidence="1">
    <location>
        <begin position="402"/>
        <end position="426"/>
    </location>
</feature>
<accession>A0A9D3PQ38</accession>
<feature type="region of interest" description="Disordered" evidence="1">
    <location>
        <begin position="185"/>
        <end position="232"/>
    </location>
</feature>
<feature type="compositionally biased region" description="Gly residues" evidence="1">
    <location>
        <begin position="31"/>
        <end position="48"/>
    </location>
</feature>
<dbReference type="GO" id="GO:0006338">
    <property type="term" value="P:chromatin remodeling"/>
    <property type="evidence" value="ECO:0007669"/>
    <property type="project" value="InterPro"/>
</dbReference>
<protein>
    <recommendedName>
        <fullName evidence="4">AT-rich interactive domain-containing protein 1B</fullName>
    </recommendedName>
</protein>
<evidence type="ECO:0000256" key="1">
    <source>
        <dbReference type="SAM" id="MobiDB-lite"/>
    </source>
</evidence>
<feature type="region of interest" description="Disordered" evidence="1">
    <location>
        <begin position="1"/>
        <end position="56"/>
    </location>
</feature>
<dbReference type="GO" id="GO:0045893">
    <property type="term" value="P:positive regulation of DNA-templated transcription"/>
    <property type="evidence" value="ECO:0007669"/>
    <property type="project" value="TreeGrafter"/>
</dbReference>
<dbReference type="GO" id="GO:0016514">
    <property type="term" value="C:SWI/SNF complex"/>
    <property type="evidence" value="ECO:0007669"/>
    <property type="project" value="InterPro"/>
</dbReference>
<reference evidence="2" key="1">
    <citation type="submission" date="2021-01" db="EMBL/GenBank/DDBJ databases">
        <authorList>
            <person name="Zahm M."/>
            <person name="Roques C."/>
            <person name="Cabau C."/>
            <person name="Klopp C."/>
            <person name="Donnadieu C."/>
            <person name="Jouanno E."/>
            <person name="Lampietro C."/>
            <person name="Louis A."/>
            <person name="Herpin A."/>
            <person name="Echchiki A."/>
            <person name="Berthelot C."/>
            <person name="Parey E."/>
            <person name="Roest-Crollius H."/>
            <person name="Braasch I."/>
            <person name="Postlethwait J."/>
            <person name="Bobe J."/>
            <person name="Montfort J."/>
            <person name="Bouchez O."/>
            <person name="Begum T."/>
            <person name="Mejri S."/>
            <person name="Adams A."/>
            <person name="Chen W.-J."/>
            <person name="Guiguen Y."/>
        </authorList>
    </citation>
    <scope>NUCLEOTIDE SEQUENCE</scope>
    <source>
        <strain evidence="2">YG-15Mar2019-1</strain>
        <tissue evidence="2">Brain</tissue>
    </source>
</reference>
<feature type="compositionally biased region" description="Polar residues" evidence="1">
    <location>
        <begin position="212"/>
        <end position="232"/>
    </location>
</feature>
<feature type="compositionally biased region" description="Pro residues" evidence="1">
    <location>
        <begin position="704"/>
        <end position="719"/>
    </location>
</feature>
<feature type="compositionally biased region" description="Low complexity" evidence="1">
    <location>
        <begin position="494"/>
        <end position="504"/>
    </location>
</feature>
<name>A0A9D3PQ38_MEGAT</name>
<evidence type="ECO:0000313" key="3">
    <source>
        <dbReference type="Proteomes" id="UP001046870"/>
    </source>
</evidence>
<evidence type="ECO:0008006" key="4">
    <source>
        <dbReference type="Google" id="ProtNLM"/>
    </source>
</evidence>
<dbReference type="GO" id="GO:0035060">
    <property type="term" value="C:brahma complex"/>
    <property type="evidence" value="ECO:0007669"/>
    <property type="project" value="InterPro"/>
</dbReference>
<dbReference type="Proteomes" id="UP001046870">
    <property type="component" value="Chromosome 13"/>
</dbReference>
<evidence type="ECO:0000313" key="2">
    <source>
        <dbReference type="EMBL" id="KAG7465851.1"/>
    </source>
</evidence>
<dbReference type="GO" id="GO:0005654">
    <property type="term" value="C:nucleoplasm"/>
    <property type="evidence" value="ECO:0007669"/>
    <property type="project" value="TreeGrafter"/>
</dbReference>
<feature type="region of interest" description="Disordered" evidence="1">
    <location>
        <begin position="244"/>
        <end position="283"/>
    </location>
</feature>
<feature type="compositionally biased region" description="Polar residues" evidence="1">
    <location>
        <begin position="344"/>
        <end position="356"/>
    </location>
</feature>
<dbReference type="PANTHER" id="PTHR12656">
    <property type="entry name" value="BRG-1 ASSOCIATED FACTOR 250 BAF250"/>
    <property type="match status" value="1"/>
</dbReference>
<dbReference type="GO" id="GO:0071565">
    <property type="term" value="C:nBAF complex"/>
    <property type="evidence" value="ECO:0007669"/>
    <property type="project" value="TreeGrafter"/>
</dbReference>
<dbReference type="PANTHER" id="PTHR12656:SF11">
    <property type="entry name" value="AT-RICH INTERACTIVE DOMAIN-CONTAINING PROTEIN 1B"/>
    <property type="match status" value="1"/>
</dbReference>
<feature type="compositionally biased region" description="Low complexity" evidence="1">
    <location>
        <begin position="129"/>
        <end position="158"/>
    </location>
</feature>
<dbReference type="OrthoDB" id="8943456at2759"/>
<dbReference type="EMBL" id="JAFDVH010000013">
    <property type="protein sequence ID" value="KAG7465851.1"/>
    <property type="molecule type" value="Genomic_DNA"/>
</dbReference>
<feature type="compositionally biased region" description="Low complexity" evidence="1">
    <location>
        <begin position="805"/>
        <end position="817"/>
    </location>
</feature>
<feature type="compositionally biased region" description="Low complexity" evidence="1">
    <location>
        <begin position="512"/>
        <end position="528"/>
    </location>
</feature>
<keyword evidence="3" id="KW-1185">Reference proteome</keyword>
<feature type="compositionally biased region" description="Low complexity" evidence="1">
    <location>
        <begin position="720"/>
        <end position="738"/>
    </location>
</feature>
<dbReference type="GO" id="GO:0006357">
    <property type="term" value="P:regulation of transcription by RNA polymerase II"/>
    <property type="evidence" value="ECO:0007669"/>
    <property type="project" value="TreeGrafter"/>
</dbReference>
<dbReference type="InterPro" id="IPR021906">
    <property type="entry name" value="BAF250/Osa"/>
</dbReference>
<organism evidence="2 3">
    <name type="scientific">Megalops atlanticus</name>
    <name type="common">Tarpon</name>
    <name type="synonym">Clupea gigantea</name>
    <dbReference type="NCBI Taxonomy" id="7932"/>
    <lineage>
        <taxon>Eukaryota</taxon>
        <taxon>Metazoa</taxon>
        <taxon>Chordata</taxon>
        <taxon>Craniata</taxon>
        <taxon>Vertebrata</taxon>
        <taxon>Euteleostomi</taxon>
        <taxon>Actinopterygii</taxon>
        <taxon>Neopterygii</taxon>
        <taxon>Teleostei</taxon>
        <taxon>Elopiformes</taxon>
        <taxon>Megalopidae</taxon>
        <taxon>Megalops</taxon>
    </lineage>
</organism>
<dbReference type="AlphaFoldDB" id="A0A9D3PQ38"/>
<dbReference type="GO" id="GO:0031491">
    <property type="term" value="F:nucleosome binding"/>
    <property type="evidence" value="ECO:0007669"/>
    <property type="project" value="TreeGrafter"/>
</dbReference>
<feature type="compositionally biased region" description="Low complexity" evidence="1">
    <location>
        <begin position="594"/>
        <end position="613"/>
    </location>
</feature>
<proteinExistence type="predicted"/>
<feature type="compositionally biased region" description="Low complexity" evidence="1">
    <location>
        <begin position="319"/>
        <end position="330"/>
    </location>
</feature>
<feature type="compositionally biased region" description="Low complexity" evidence="1">
    <location>
        <begin position="746"/>
        <end position="778"/>
    </location>
</feature>
<feature type="compositionally biased region" description="Polar residues" evidence="1">
    <location>
        <begin position="538"/>
        <end position="548"/>
    </location>
</feature>
<sequence>MAAQVASAPATSNNKNPNLSSSLSQELNSGRSGGGAAQGSGAMLGAGDGTNAMNNVDHHRHNEMNMANATCASSATNNSDPRENDGGNNSSSVTSSNSAATSSMETGLIANHKLKNVGGDPPPPHHHAPPQQQPQQQQFNQFQQHHQRQSQNNINNSQTPAQGESENRTHGLKENILGNQVEPQQMLNKSDETHPCKSGDQMGSRYEHASLGPTNNIGHQPQSTGGNSTVSEFNNYYGNARGGPCFDQHGGQQSPGMGIMHSSAPSSMDPVQNSHEGYHNSQYNHFPNYRSGYGGAGYGAMSSSRQGSNMLMGPGSSTAPSHGKAAMAAASAPASNVGGFQRFPGQSQHPSGATPTLNQLLTSPSPMMRSYGSGYQDFNSPAAQQQQAGMGLGKDISSQYGSTAHGWGGQQRNHPAMSPGNSGQGISRPQVGSMDFMAMKRSQLYGIGNNPYSQQQQQGGPYPNQPYGSPAPHRYPMGMQGRGQVGMGGMQYPQQQQMAPQYGQQGVGGYCQQGQPPYFSQPQQSMTPTQPPYMQPRAPNQQEIQQESYGVRGQPSLAPAKQNQEEMGLAQEERPSSLPDLSGSIDDLPTGTEAGLSSAVSASGSTSSQGEQSNPAQSPFSPHASPHLSGLRSGPSPSPVGSPVGSNQSRSGPISPASIPGTQMAPQNQGNISDMGPHSAPSQSPVSQERGFIPSMQRNTPMPQFGPQPSAPSMSPHPSPGSQMHHGMGSYQQGSTYGPQGGQYGPHGNYPRPPSYGGAPSTSYSGPGPGVSSSLGTSAGSPMHGQGPGQPCGSVPLGRGRPGHAAPSSPSMPQAAGPGMGPPAPNVNRKAQEAAAAVMQAAANSTQGR</sequence>
<feature type="compositionally biased region" description="Low complexity" evidence="1">
    <location>
        <begin position="625"/>
        <end position="646"/>
    </location>
</feature>
<feature type="region of interest" description="Disordered" evidence="1">
    <location>
        <begin position="494"/>
        <end position="849"/>
    </location>
</feature>
<comment type="caution">
    <text evidence="2">The sequence shown here is derived from an EMBL/GenBank/DDBJ whole genome shotgun (WGS) entry which is preliminary data.</text>
</comment>
<feature type="compositionally biased region" description="Polar residues" evidence="1">
    <location>
        <begin position="263"/>
        <end position="283"/>
    </location>
</feature>
<feature type="compositionally biased region" description="Low complexity" evidence="1">
    <location>
        <begin position="12"/>
        <end position="30"/>
    </location>
</feature>
<feature type="compositionally biased region" description="Low complexity" evidence="1">
    <location>
        <begin position="88"/>
        <end position="103"/>
    </location>
</feature>
<feature type="region of interest" description="Disordered" evidence="1">
    <location>
        <begin position="72"/>
        <end position="168"/>
    </location>
</feature>